<dbReference type="GO" id="GO:0005525">
    <property type="term" value="F:GTP binding"/>
    <property type="evidence" value="ECO:0007669"/>
    <property type="project" value="InterPro"/>
</dbReference>
<feature type="domain" description="Tubulin/FtsZ GTPase" evidence="1">
    <location>
        <begin position="7"/>
        <end position="133"/>
    </location>
</feature>
<dbReference type="Gene3D" id="3.40.50.1440">
    <property type="entry name" value="Tubulin/FtsZ, GTPase domain"/>
    <property type="match status" value="1"/>
</dbReference>
<evidence type="ECO:0000313" key="3">
    <source>
        <dbReference type="Proteomes" id="UP000272942"/>
    </source>
</evidence>
<evidence type="ECO:0000259" key="1">
    <source>
        <dbReference type="Pfam" id="PF00091"/>
    </source>
</evidence>
<dbReference type="AlphaFoldDB" id="A0A183B681"/>
<dbReference type="SUPFAM" id="SSF52490">
    <property type="entry name" value="Tubulin nucleotide-binding domain-like"/>
    <property type="match status" value="1"/>
</dbReference>
<dbReference type="Proteomes" id="UP000272942">
    <property type="component" value="Unassembled WGS sequence"/>
</dbReference>
<evidence type="ECO:0000313" key="4">
    <source>
        <dbReference type="WBParaSite" id="ECPE_0001475601-mRNA-1"/>
    </source>
</evidence>
<dbReference type="InterPro" id="IPR036525">
    <property type="entry name" value="Tubulin/FtsZ_GTPase_sf"/>
</dbReference>
<proteinExistence type="predicted"/>
<gene>
    <name evidence="2" type="ORF">ECPE_LOCUS14716</name>
</gene>
<dbReference type="Pfam" id="PF00091">
    <property type="entry name" value="Tubulin"/>
    <property type="match status" value="1"/>
</dbReference>
<dbReference type="OrthoDB" id="1662883at2759"/>
<reference evidence="2 3" key="2">
    <citation type="submission" date="2018-11" db="EMBL/GenBank/DDBJ databases">
        <authorList>
            <consortium name="Pathogen Informatics"/>
        </authorList>
    </citation>
    <scope>NUCLEOTIDE SEQUENCE [LARGE SCALE GENOMIC DNA]</scope>
    <source>
        <strain evidence="2 3">Egypt</strain>
    </source>
</reference>
<dbReference type="InterPro" id="IPR003008">
    <property type="entry name" value="Tubulin_FtsZ_GTPase"/>
</dbReference>
<reference evidence="4" key="1">
    <citation type="submission" date="2016-06" db="UniProtKB">
        <authorList>
            <consortium name="WormBaseParasite"/>
        </authorList>
    </citation>
    <scope>IDENTIFICATION</scope>
</reference>
<dbReference type="WBParaSite" id="ECPE_0001475601-mRNA-1">
    <property type="protein sequence ID" value="ECPE_0001475601-mRNA-1"/>
    <property type="gene ID" value="ECPE_0001475601"/>
</dbReference>
<evidence type="ECO:0000313" key="2">
    <source>
        <dbReference type="EMBL" id="VDP91988.1"/>
    </source>
</evidence>
<keyword evidence="3" id="KW-1185">Reference proteome</keyword>
<accession>A0A183B681</accession>
<dbReference type="EMBL" id="UZAN01058341">
    <property type="protein sequence ID" value="VDP91988.1"/>
    <property type="molecule type" value="Genomic_DNA"/>
</dbReference>
<protein>
    <submittedName>
        <fullName evidence="4">Tubulin domain-containing protein</fullName>
    </submittedName>
</protein>
<name>A0A183B681_9TREM</name>
<sequence length="135" mass="15155">MYRERQLIHLHVGQAGVQTANALWELYCLEHQIKPDGRKEASAFDQLQKRISDTKTAGAKRLNVEDLDSRLIDTTEMRSAIKKPVPAPGSELNKAVEQTRDLDNAAHETLFEVSPFGQFVPRAIFVDSEPSVIGR</sequence>
<organism evidence="4">
    <name type="scientific">Echinostoma caproni</name>
    <dbReference type="NCBI Taxonomy" id="27848"/>
    <lineage>
        <taxon>Eukaryota</taxon>
        <taxon>Metazoa</taxon>
        <taxon>Spiralia</taxon>
        <taxon>Lophotrochozoa</taxon>
        <taxon>Platyhelminthes</taxon>
        <taxon>Trematoda</taxon>
        <taxon>Digenea</taxon>
        <taxon>Plagiorchiida</taxon>
        <taxon>Echinostomata</taxon>
        <taxon>Echinostomatoidea</taxon>
        <taxon>Echinostomatidae</taxon>
        <taxon>Echinostoma</taxon>
    </lineage>
</organism>